<accession>A0AAU9QH24</accession>
<dbReference type="Proteomes" id="UP001295462">
    <property type="component" value="Unassembled WGS sequence"/>
</dbReference>
<comment type="caution">
    <text evidence="1">The sequence shown here is derived from an EMBL/GenBank/DDBJ whole genome shotgun (WGS) entry which is preliminary data.</text>
</comment>
<protein>
    <submittedName>
        <fullName evidence="1">Uncharacterized protein</fullName>
    </submittedName>
</protein>
<evidence type="ECO:0000313" key="2">
    <source>
        <dbReference type="Proteomes" id="UP001295462"/>
    </source>
</evidence>
<organism evidence="1 2">
    <name type="scientific">Vibrio jasicida</name>
    <dbReference type="NCBI Taxonomy" id="766224"/>
    <lineage>
        <taxon>Bacteria</taxon>
        <taxon>Pseudomonadati</taxon>
        <taxon>Pseudomonadota</taxon>
        <taxon>Gammaproteobacteria</taxon>
        <taxon>Vibrionales</taxon>
        <taxon>Vibrionaceae</taxon>
        <taxon>Vibrio</taxon>
    </lineage>
</organism>
<proteinExistence type="predicted"/>
<reference evidence="1" key="1">
    <citation type="submission" date="2022-01" db="EMBL/GenBank/DDBJ databases">
        <authorList>
            <person name="Lagorce A."/>
        </authorList>
    </citation>
    <scope>NUCLEOTIDE SEQUENCE</scope>
    <source>
        <strain evidence="1">Th15_F1_A12</strain>
    </source>
</reference>
<evidence type="ECO:0000313" key="1">
    <source>
        <dbReference type="EMBL" id="CAH1578449.1"/>
    </source>
</evidence>
<sequence>MEYYKDLNAKFKVIFLIVFACDLHPLKQEYKATDFINHVNVLLHKTMITRDQFA</sequence>
<name>A0AAU9QH24_9VIBR</name>
<dbReference type="AlphaFoldDB" id="A0AAU9QH24"/>
<gene>
    <name evidence="1" type="ORF">THF1A12_150085</name>
</gene>
<dbReference type="EMBL" id="CAKMUD010000057">
    <property type="protein sequence ID" value="CAH1578449.1"/>
    <property type="molecule type" value="Genomic_DNA"/>
</dbReference>